<proteinExistence type="predicted"/>
<organism evidence="1">
    <name type="scientific">marine sediment metagenome</name>
    <dbReference type="NCBI Taxonomy" id="412755"/>
    <lineage>
        <taxon>unclassified sequences</taxon>
        <taxon>metagenomes</taxon>
        <taxon>ecological metagenomes</taxon>
    </lineage>
</organism>
<accession>X1E1M6</accession>
<feature type="non-terminal residue" evidence="1">
    <location>
        <position position="69"/>
    </location>
</feature>
<dbReference type="EMBL" id="BART01028220">
    <property type="protein sequence ID" value="GAH02543.1"/>
    <property type="molecule type" value="Genomic_DNA"/>
</dbReference>
<sequence>MAYNGSITNKIEELIPLVRVTPKKKHILERVMPKKPINNRWKKYFLSNNILQFPLRTNKDRLVMISVQG</sequence>
<dbReference type="AlphaFoldDB" id="X1E1M6"/>
<name>X1E1M6_9ZZZZ</name>
<protein>
    <submittedName>
        <fullName evidence="1">Uncharacterized protein</fullName>
    </submittedName>
</protein>
<comment type="caution">
    <text evidence="1">The sequence shown here is derived from an EMBL/GenBank/DDBJ whole genome shotgun (WGS) entry which is preliminary data.</text>
</comment>
<evidence type="ECO:0000313" key="1">
    <source>
        <dbReference type="EMBL" id="GAH02543.1"/>
    </source>
</evidence>
<reference evidence="1" key="1">
    <citation type="journal article" date="2014" name="Front. Microbiol.">
        <title>High frequency of phylogenetically diverse reductive dehalogenase-homologous genes in deep subseafloor sedimentary metagenomes.</title>
        <authorList>
            <person name="Kawai M."/>
            <person name="Futagami T."/>
            <person name="Toyoda A."/>
            <person name="Takaki Y."/>
            <person name="Nishi S."/>
            <person name="Hori S."/>
            <person name="Arai W."/>
            <person name="Tsubouchi T."/>
            <person name="Morono Y."/>
            <person name="Uchiyama I."/>
            <person name="Ito T."/>
            <person name="Fujiyama A."/>
            <person name="Inagaki F."/>
            <person name="Takami H."/>
        </authorList>
    </citation>
    <scope>NUCLEOTIDE SEQUENCE</scope>
    <source>
        <strain evidence="1">Expedition CK06-06</strain>
    </source>
</reference>
<gene>
    <name evidence="1" type="ORF">S01H4_49822</name>
</gene>